<feature type="chain" id="PRO_5009887279" evidence="1">
    <location>
        <begin position="19"/>
        <end position="289"/>
    </location>
</feature>
<keyword evidence="3" id="KW-1185">Reference proteome</keyword>
<name>A0A1L9PDK3_ASPVE</name>
<reference evidence="3" key="1">
    <citation type="journal article" date="2017" name="Genome Biol.">
        <title>Comparative genomics reveals high biological diversity and specific adaptations in the industrially and medically important fungal genus Aspergillus.</title>
        <authorList>
            <person name="de Vries R.P."/>
            <person name="Riley R."/>
            <person name="Wiebenga A."/>
            <person name="Aguilar-Osorio G."/>
            <person name="Amillis S."/>
            <person name="Uchima C.A."/>
            <person name="Anderluh G."/>
            <person name="Asadollahi M."/>
            <person name="Askin M."/>
            <person name="Barry K."/>
            <person name="Battaglia E."/>
            <person name="Bayram O."/>
            <person name="Benocci T."/>
            <person name="Braus-Stromeyer S.A."/>
            <person name="Caldana C."/>
            <person name="Canovas D."/>
            <person name="Cerqueira G.C."/>
            <person name="Chen F."/>
            <person name="Chen W."/>
            <person name="Choi C."/>
            <person name="Clum A."/>
            <person name="Dos Santos R.A."/>
            <person name="Damasio A.R."/>
            <person name="Diallinas G."/>
            <person name="Emri T."/>
            <person name="Fekete E."/>
            <person name="Flipphi M."/>
            <person name="Freyberg S."/>
            <person name="Gallo A."/>
            <person name="Gournas C."/>
            <person name="Habgood R."/>
            <person name="Hainaut M."/>
            <person name="Harispe M.L."/>
            <person name="Henrissat B."/>
            <person name="Hilden K.S."/>
            <person name="Hope R."/>
            <person name="Hossain A."/>
            <person name="Karabika E."/>
            <person name="Karaffa L."/>
            <person name="Karanyi Z."/>
            <person name="Krasevec N."/>
            <person name="Kuo A."/>
            <person name="Kusch H."/>
            <person name="LaButti K."/>
            <person name="Lagendijk E.L."/>
            <person name="Lapidus A."/>
            <person name="Levasseur A."/>
            <person name="Lindquist E."/>
            <person name="Lipzen A."/>
            <person name="Logrieco A.F."/>
            <person name="MacCabe A."/>
            <person name="Maekelae M.R."/>
            <person name="Malavazi I."/>
            <person name="Melin P."/>
            <person name="Meyer V."/>
            <person name="Mielnichuk N."/>
            <person name="Miskei M."/>
            <person name="Molnar A.P."/>
            <person name="Mule G."/>
            <person name="Ngan C.Y."/>
            <person name="Orejas M."/>
            <person name="Orosz E."/>
            <person name="Ouedraogo J.P."/>
            <person name="Overkamp K.M."/>
            <person name="Park H.-S."/>
            <person name="Perrone G."/>
            <person name="Piumi F."/>
            <person name="Punt P.J."/>
            <person name="Ram A.F."/>
            <person name="Ramon A."/>
            <person name="Rauscher S."/>
            <person name="Record E."/>
            <person name="Riano-Pachon D.M."/>
            <person name="Robert V."/>
            <person name="Roehrig J."/>
            <person name="Ruller R."/>
            <person name="Salamov A."/>
            <person name="Salih N.S."/>
            <person name="Samson R.A."/>
            <person name="Sandor E."/>
            <person name="Sanguinetti M."/>
            <person name="Schuetze T."/>
            <person name="Sepcic K."/>
            <person name="Shelest E."/>
            <person name="Sherlock G."/>
            <person name="Sophianopoulou V."/>
            <person name="Squina F.M."/>
            <person name="Sun H."/>
            <person name="Susca A."/>
            <person name="Todd R.B."/>
            <person name="Tsang A."/>
            <person name="Unkles S.E."/>
            <person name="van de Wiele N."/>
            <person name="van Rossen-Uffink D."/>
            <person name="Oliveira J.V."/>
            <person name="Vesth T.C."/>
            <person name="Visser J."/>
            <person name="Yu J.-H."/>
            <person name="Zhou M."/>
            <person name="Andersen M.R."/>
            <person name="Archer D.B."/>
            <person name="Baker S.E."/>
            <person name="Benoit I."/>
            <person name="Brakhage A.A."/>
            <person name="Braus G.H."/>
            <person name="Fischer R."/>
            <person name="Frisvad J.C."/>
            <person name="Goldman G.H."/>
            <person name="Houbraken J."/>
            <person name="Oakley B."/>
            <person name="Pocsi I."/>
            <person name="Scazzocchio C."/>
            <person name="Seiboth B."/>
            <person name="vanKuyk P.A."/>
            <person name="Wortman J."/>
            <person name="Dyer P.S."/>
            <person name="Grigoriev I.V."/>
        </authorList>
    </citation>
    <scope>NUCLEOTIDE SEQUENCE [LARGE SCALE GENOMIC DNA]</scope>
    <source>
        <strain evidence="3">CBS 583.65</strain>
    </source>
</reference>
<accession>A0A1L9PDK3</accession>
<evidence type="ECO:0000313" key="2">
    <source>
        <dbReference type="EMBL" id="OJI99606.1"/>
    </source>
</evidence>
<evidence type="ECO:0000256" key="1">
    <source>
        <dbReference type="SAM" id="SignalP"/>
    </source>
</evidence>
<dbReference type="OrthoDB" id="4408124at2759"/>
<dbReference type="VEuPathDB" id="FungiDB:ASPVEDRAFT_69965"/>
<protein>
    <submittedName>
        <fullName evidence="2">Uncharacterized protein</fullName>
    </submittedName>
</protein>
<gene>
    <name evidence="2" type="ORF">ASPVEDRAFT_69965</name>
</gene>
<dbReference type="AlphaFoldDB" id="A0A1L9PDK3"/>
<keyword evidence="1" id="KW-0732">Signal</keyword>
<proteinExistence type="predicted"/>
<sequence length="289" mass="32720">MKLPLFFLFALCISKATAFGLYGCYERLLYWQAYQMDEDSHNKKIATACARDSITAKVVGPITGGRCNLRQFLYYITDSQDEKAVVADKNTLKDSDLAKERTDLDEVAKKMYHAGMGEPYNPSHIYQGLRSNSQIHDLIQNVAGFIQRKRWLDEGGGKPAQELFDQAERARSRVQTGRIASGLRDVGVEIRRKYDREVWDKQPKNRNGKIKKNAPLVDEGLVREQKVIPPGATEGWISCNPDAAQDSLNAAGKEVNVRKEFIDPWKNNQDGHRLNIQAVQDAKQMITEC</sequence>
<feature type="signal peptide" evidence="1">
    <location>
        <begin position="1"/>
        <end position="18"/>
    </location>
</feature>
<dbReference type="EMBL" id="KV878127">
    <property type="protein sequence ID" value="OJI99606.1"/>
    <property type="molecule type" value="Genomic_DNA"/>
</dbReference>
<dbReference type="Proteomes" id="UP000184073">
    <property type="component" value="Unassembled WGS sequence"/>
</dbReference>
<dbReference type="GeneID" id="63731557"/>
<organism evidence="2 3">
    <name type="scientific">Aspergillus versicolor CBS 583.65</name>
    <dbReference type="NCBI Taxonomy" id="1036611"/>
    <lineage>
        <taxon>Eukaryota</taxon>
        <taxon>Fungi</taxon>
        <taxon>Dikarya</taxon>
        <taxon>Ascomycota</taxon>
        <taxon>Pezizomycotina</taxon>
        <taxon>Eurotiomycetes</taxon>
        <taxon>Eurotiomycetidae</taxon>
        <taxon>Eurotiales</taxon>
        <taxon>Aspergillaceae</taxon>
        <taxon>Aspergillus</taxon>
        <taxon>Aspergillus subgen. Nidulantes</taxon>
    </lineage>
</organism>
<evidence type="ECO:0000313" key="3">
    <source>
        <dbReference type="Proteomes" id="UP000184073"/>
    </source>
</evidence>
<dbReference type="RefSeq" id="XP_040665369.1">
    <property type="nucleotide sequence ID" value="XM_040816046.1"/>
</dbReference>